<dbReference type="GO" id="GO:0030170">
    <property type="term" value="F:pyridoxal phosphate binding"/>
    <property type="evidence" value="ECO:0007669"/>
    <property type="project" value="TreeGrafter"/>
</dbReference>
<protein>
    <submittedName>
        <fullName evidence="4">dTDP-4-amino-4,6-dideoxygalactose transaminase</fullName>
    </submittedName>
</protein>
<dbReference type="InterPro" id="IPR000653">
    <property type="entry name" value="DegT/StrS_aminotransferase"/>
</dbReference>
<gene>
    <name evidence="4" type="ORF">DFR64_2378</name>
</gene>
<comment type="similarity">
    <text evidence="3">Belongs to the DegT/DnrJ/EryC1 family.</text>
</comment>
<dbReference type="AlphaFoldDB" id="A0A3E0A8C5"/>
<dbReference type="PANTHER" id="PTHR30244">
    <property type="entry name" value="TRANSAMINASE"/>
    <property type="match status" value="1"/>
</dbReference>
<dbReference type="Gene3D" id="3.40.640.10">
    <property type="entry name" value="Type I PLP-dependent aspartate aminotransferase-like (Major domain)"/>
    <property type="match status" value="1"/>
</dbReference>
<dbReference type="EMBL" id="QUMS01000003">
    <property type="protein sequence ID" value="REG07174.1"/>
    <property type="molecule type" value="Genomic_DNA"/>
</dbReference>
<dbReference type="GO" id="GO:0000271">
    <property type="term" value="P:polysaccharide biosynthetic process"/>
    <property type="evidence" value="ECO:0007669"/>
    <property type="project" value="TreeGrafter"/>
</dbReference>
<evidence type="ECO:0000256" key="2">
    <source>
        <dbReference type="PIRSR" id="PIRSR000390-2"/>
    </source>
</evidence>
<evidence type="ECO:0000256" key="1">
    <source>
        <dbReference type="PIRSR" id="PIRSR000390-1"/>
    </source>
</evidence>
<evidence type="ECO:0000313" key="5">
    <source>
        <dbReference type="Proteomes" id="UP000256388"/>
    </source>
</evidence>
<feature type="active site" description="Proton acceptor" evidence="1">
    <location>
        <position position="178"/>
    </location>
</feature>
<evidence type="ECO:0000256" key="3">
    <source>
        <dbReference type="RuleBase" id="RU004508"/>
    </source>
</evidence>
<dbReference type="PIRSF" id="PIRSF000390">
    <property type="entry name" value="PLP_StrS"/>
    <property type="match status" value="1"/>
</dbReference>
<accession>A0A3E0A8C5</accession>
<reference evidence="4 5" key="1">
    <citation type="submission" date="2018-08" db="EMBL/GenBank/DDBJ databases">
        <title>Genomic Encyclopedia of Type Strains, Phase IV (KMG-IV): sequencing the most valuable type-strain genomes for metagenomic binning, comparative biology and taxonomic classification.</title>
        <authorList>
            <person name="Goeker M."/>
        </authorList>
    </citation>
    <scope>NUCLEOTIDE SEQUENCE [LARGE SCALE GENOMIC DNA]</scope>
    <source>
        <strain evidence="4 5">DSM 23923</strain>
    </source>
</reference>
<feature type="modified residue" description="N6-(pyridoxal phosphate)lysine" evidence="2">
    <location>
        <position position="178"/>
    </location>
</feature>
<comment type="caution">
    <text evidence="4">The sequence shown here is derived from an EMBL/GenBank/DDBJ whole genome shotgun (WGS) entry which is preliminary data.</text>
</comment>
<dbReference type="Proteomes" id="UP000256388">
    <property type="component" value="Unassembled WGS sequence"/>
</dbReference>
<organism evidence="4 5">
    <name type="scientific">Pelolinea submarina</name>
    <dbReference type="NCBI Taxonomy" id="913107"/>
    <lineage>
        <taxon>Bacteria</taxon>
        <taxon>Bacillati</taxon>
        <taxon>Chloroflexota</taxon>
        <taxon>Anaerolineae</taxon>
        <taxon>Anaerolineales</taxon>
        <taxon>Anaerolineaceae</taxon>
        <taxon>Pelolinea</taxon>
    </lineage>
</organism>
<sequence>MIPRLKPYLAQEEFSALFHSHSSSVMLFEDQFAEVFSVKHALTFPYGRSALWAFFKAMQIQGEDIVQPAYTCSVVAHATVLSGNNPVFVDNSLSDYNMDYALLAEAITARTRVVIPTHIFGYPMDVVRVNEIVREAEQCYGHRIYVIQDCAHSFEAESNEASVIKAGDGALFGLGISKQITSIFGGVFTTDDDEIAGRMRDWRDRNFKTADWGRCLDRALYLLAVYPAFNETFYGLVYWLQEKTPLLNRLTKAYHLDEKIHFPPDFQIQMSGVEASVGLAQLSKYSEIKKSRRAIAERYFNELSLPASWILPPKVNGATYSHFAIRVPDNKEVMDYAAQKGVQLGQLIEYSVPHLSAYSAYKGNREFPNSLYCSQHMINLPIHPGLKQSQIEKIISALNAYRVEQ</sequence>
<keyword evidence="2 3" id="KW-0663">Pyridoxal phosphate</keyword>
<dbReference type="SUPFAM" id="SSF53383">
    <property type="entry name" value="PLP-dependent transferases"/>
    <property type="match status" value="1"/>
</dbReference>
<dbReference type="Pfam" id="PF01041">
    <property type="entry name" value="DegT_DnrJ_EryC1"/>
    <property type="match status" value="1"/>
</dbReference>
<evidence type="ECO:0000313" key="4">
    <source>
        <dbReference type="EMBL" id="REG07174.1"/>
    </source>
</evidence>
<keyword evidence="5" id="KW-1185">Reference proteome</keyword>
<name>A0A3E0A8C5_9CHLR</name>
<dbReference type="GO" id="GO:0008483">
    <property type="term" value="F:transaminase activity"/>
    <property type="evidence" value="ECO:0007669"/>
    <property type="project" value="TreeGrafter"/>
</dbReference>
<proteinExistence type="inferred from homology"/>
<dbReference type="InterPro" id="IPR015421">
    <property type="entry name" value="PyrdxlP-dep_Trfase_major"/>
</dbReference>
<dbReference type="InterPro" id="IPR015422">
    <property type="entry name" value="PyrdxlP-dep_Trfase_small"/>
</dbReference>
<dbReference type="InterPro" id="IPR015424">
    <property type="entry name" value="PyrdxlP-dep_Trfase"/>
</dbReference>
<dbReference type="Gene3D" id="3.90.1150.10">
    <property type="entry name" value="Aspartate Aminotransferase, domain 1"/>
    <property type="match status" value="1"/>
</dbReference>
<dbReference type="PANTHER" id="PTHR30244:SF34">
    <property type="entry name" value="DTDP-4-AMINO-4,6-DIDEOXYGALACTOSE TRANSAMINASE"/>
    <property type="match status" value="1"/>
</dbReference>